<keyword evidence="7" id="KW-1185">Reference proteome</keyword>
<dbReference type="PRINTS" id="PR00039">
    <property type="entry name" value="HTHLYSR"/>
</dbReference>
<reference evidence="6 7" key="1">
    <citation type="submission" date="2018-08" db="EMBL/GenBank/DDBJ databases">
        <title>Mucilaginibacter sp. MYSH2.</title>
        <authorList>
            <person name="Seo T."/>
        </authorList>
    </citation>
    <scope>NUCLEOTIDE SEQUENCE [LARGE SCALE GENOMIC DNA]</scope>
    <source>
        <strain evidence="6 7">MYSH2</strain>
    </source>
</reference>
<dbReference type="EMBL" id="QWDC01000001">
    <property type="protein sequence ID" value="RFZ94033.1"/>
    <property type="molecule type" value="Genomic_DNA"/>
</dbReference>
<evidence type="ECO:0000313" key="6">
    <source>
        <dbReference type="EMBL" id="RFZ94033.1"/>
    </source>
</evidence>
<dbReference type="FunFam" id="1.10.10.10:FF:000001">
    <property type="entry name" value="LysR family transcriptional regulator"/>
    <property type="match status" value="1"/>
</dbReference>
<feature type="domain" description="HTH lysR-type" evidence="5">
    <location>
        <begin position="1"/>
        <end position="58"/>
    </location>
</feature>
<dbReference type="Pfam" id="PF03466">
    <property type="entry name" value="LysR_substrate"/>
    <property type="match status" value="1"/>
</dbReference>
<evidence type="ECO:0000256" key="3">
    <source>
        <dbReference type="ARBA" id="ARBA00023125"/>
    </source>
</evidence>
<dbReference type="PANTHER" id="PTHR30126:SF40">
    <property type="entry name" value="HTH-TYPE TRANSCRIPTIONAL REGULATOR GLTR"/>
    <property type="match status" value="1"/>
</dbReference>
<dbReference type="InterPro" id="IPR036388">
    <property type="entry name" value="WH-like_DNA-bd_sf"/>
</dbReference>
<evidence type="ECO:0000256" key="1">
    <source>
        <dbReference type="ARBA" id="ARBA00009437"/>
    </source>
</evidence>
<comment type="similarity">
    <text evidence="1">Belongs to the LysR transcriptional regulatory family.</text>
</comment>
<dbReference type="SUPFAM" id="SSF46785">
    <property type="entry name" value="Winged helix' DNA-binding domain"/>
    <property type="match status" value="1"/>
</dbReference>
<keyword evidence="4" id="KW-0804">Transcription</keyword>
<dbReference type="InterPro" id="IPR000847">
    <property type="entry name" value="LysR_HTH_N"/>
</dbReference>
<dbReference type="SUPFAM" id="SSF53850">
    <property type="entry name" value="Periplasmic binding protein-like II"/>
    <property type="match status" value="1"/>
</dbReference>
<comment type="caution">
    <text evidence="6">The sequence shown here is derived from an EMBL/GenBank/DDBJ whole genome shotgun (WGS) entry which is preliminary data.</text>
</comment>
<protein>
    <submittedName>
        <fullName evidence="6">LysR family transcriptional regulator</fullName>
    </submittedName>
</protein>
<sequence length="297" mass="32201">MNINDLKIFEAVATHSSFTKAAEAMFTVQSNVTARIRSLEEEFGAPLFARSPRKVSLTPAGDILSHYAKQIAHLVEEAKTEINSADSLAGHLKIGCIETTMVLKVPDILNSFAELHPRVELEFKSAMRAELIKDVLDHNLDAAFVPGPVSIAGLRSEPISEEQLTILAPAKTETLAKLLTGNPLVKIVVFDQGCVFRARLESWLSAQGVMQYKPIVVNSIEAVINFVEAGLGISMLPADIIKSYYLAKNIKTFPVGKELGTMSTVLISRSSAAPARALNAFIDLIQSRSETVNATLA</sequence>
<name>A0A372NV48_9SPHI</name>
<proteinExistence type="inferred from homology"/>
<dbReference type="InterPro" id="IPR005119">
    <property type="entry name" value="LysR_subst-bd"/>
</dbReference>
<dbReference type="Pfam" id="PF00126">
    <property type="entry name" value="HTH_1"/>
    <property type="match status" value="1"/>
</dbReference>
<dbReference type="Gene3D" id="1.10.10.10">
    <property type="entry name" value="Winged helix-like DNA-binding domain superfamily/Winged helix DNA-binding domain"/>
    <property type="match status" value="1"/>
</dbReference>
<keyword evidence="2" id="KW-0805">Transcription regulation</keyword>
<dbReference type="RefSeq" id="WP_117389599.1">
    <property type="nucleotide sequence ID" value="NZ_QWDC01000001.1"/>
</dbReference>
<dbReference type="GO" id="GO:0000976">
    <property type="term" value="F:transcription cis-regulatory region binding"/>
    <property type="evidence" value="ECO:0007669"/>
    <property type="project" value="TreeGrafter"/>
</dbReference>
<gene>
    <name evidence="6" type="ORF">D0C36_00270</name>
</gene>
<dbReference type="Proteomes" id="UP000264217">
    <property type="component" value="Unassembled WGS sequence"/>
</dbReference>
<dbReference type="GO" id="GO:0003700">
    <property type="term" value="F:DNA-binding transcription factor activity"/>
    <property type="evidence" value="ECO:0007669"/>
    <property type="project" value="InterPro"/>
</dbReference>
<dbReference type="PANTHER" id="PTHR30126">
    <property type="entry name" value="HTH-TYPE TRANSCRIPTIONAL REGULATOR"/>
    <property type="match status" value="1"/>
</dbReference>
<evidence type="ECO:0000313" key="7">
    <source>
        <dbReference type="Proteomes" id="UP000264217"/>
    </source>
</evidence>
<keyword evidence="3" id="KW-0238">DNA-binding</keyword>
<dbReference type="InterPro" id="IPR036390">
    <property type="entry name" value="WH_DNA-bd_sf"/>
</dbReference>
<evidence type="ECO:0000256" key="2">
    <source>
        <dbReference type="ARBA" id="ARBA00023015"/>
    </source>
</evidence>
<organism evidence="6 7">
    <name type="scientific">Mucilaginibacter conchicola</name>
    <dbReference type="NCBI Taxonomy" id="2303333"/>
    <lineage>
        <taxon>Bacteria</taxon>
        <taxon>Pseudomonadati</taxon>
        <taxon>Bacteroidota</taxon>
        <taxon>Sphingobacteriia</taxon>
        <taxon>Sphingobacteriales</taxon>
        <taxon>Sphingobacteriaceae</taxon>
        <taxon>Mucilaginibacter</taxon>
    </lineage>
</organism>
<dbReference type="AlphaFoldDB" id="A0A372NV48"/>
<dbReference type="PROSITE" id="PS50931">
    <property type="entry name" value="HTH_LYSR"/>
    <property type="match status" value="1"/>
</dbReference>
<evidence type="ECO:0000259" key="5">
    <source>
        <dbReference type="PROSITE" id="PS50931"/>
    </source>
</evidence>
<dbReference type="OrthoDB" id="9803735at2"/>
<dbReference type="Gene3D" id="3.40.190.290">
    <property type="match status" value="1"/>
</dbReference>
<evidence type="ECO:0000256" key="4">
    <source>
        <dbReference type="ARBA" id="ARBA00023163"/>
    </source>
</evidence>
<accession>A0A372NV48</accession>